<keyword evidence="1" id="KW-0436">Ligase</keyword>
<dbReference type="OrthoDB" id="1951600at2"/>
<reference evidence="1 2" key="1">
    <citation type="submission" date="2019-08" db="EMBL/GenBank/DDBJ databases">
        <title>Genome of Phaeodactylibacter luteus.</title>
        <authorList>
            <person name="Bowman J.P."/>
        </authorList>
    </citation>
    <scope>NUCLEOTIDE SEQUENCE [LARGE SCALE GENOMIC DNA]</scope>
    <source>
        <strain evidence="1 2">KCTC 42180</strain>
    </source>
</reference>
<dbReference type="Gene3D" id="3.90.1140.10">
    <property type="entry name" value="Cyclic phosphodiesterase"/>
    <property type="match status" value="1"/>
</dbReference>
<dbReference type="InterPro" id="IPR050580">
    <property type="entry name" value="2H_phosphoesterase_YjcG-like"/>
</dbReference>
<dbReference type="EMBL" id="VOOR01000047">
    <property type="protein sequence ID" value="TXB61715.1"/>
    <property type="molecule type" value="Genomic_DNA"/>
</dbReference>
<dbReference type="SUPFAM" id="SSF55144">
    <property type="entry name" value="LigT-like"/>
    <property type="match status" value="1"/>
</dbReference>
<comment type="caution">
    <text evidence="1">The sequence shown here is derived from an EMBL/GenBank/DDBJ whole genome shotgun (WGS) entry which is preliminary data.</text>
</comment>
<dbReference type="GO" id="GO:0016874">
    <property type="term" value="F:ligase activity"/>
    <property type="evidence" value="ECO:0007669"/>
    <property type="project" value="UniProtKB-KW"/>
</dbReference>
<dbReference type="RefSeq" id="WP_147168884.1">
    <property type="nucleotide sequence ID" value="NZ_VOOR01000047.1"/>
</dbReference>
<dbReference type="Pfam" id="PF13563">
    <property type="entry name" value="2_5_RNA_ligase2"/>
    <property type="match status" value="1"/>
</dbReference>
<dbReference type="InterPro" id="IPR009097">
    <property type="entry name" value="Cyclic_Pdiesterase"/>
</dbReference>
<dbReference type="Proteomes" id="UP000321580">
    <property type="component" value="Unassembled WGS sequence"/>
</dbReference>
<dbReference type="AlphaFoldDB" id="A0A5C6RIG5"/>
<proteinExistence type="predicted"/>
<sequence length="180" mass="20015">MSKQERYFIGLLPPPGLSEQLQAAKKAIAAQFGPSHALKSPPHITLAPPFHAPAAQEAELAAWQDQLVRRWPGFTVHLNGVGHFDERVVYVRVEAAEGLYALQQAIVQGLKTAFGQAASRPYGFTPHLTLAFRDMKPGQFRAIMEWAEKEGFFSAFEARRVALMRHNGLQWEAVAEALLQ</sequence>
<keyword evidence="2" id="KW-1185">Reference proteome</keyword>
<evidence type="ECO:0000313" key="1">
    <source>
        <dbReference type="EMBL" id="TXB61715.1"/>
    </source>
</evidence>
<accession>A0A5C6RIG5</accession>
<dbReference type="PANTHER" id="PTHR40037">
    <property type="entry name" value="PHOSPHOESTERASE YJCG-RELATED"/>
    <property type="match status" value="1"/>
</dbReference>
<name>A0A5C6RIG5_9BACT</name>
<gene>
    <name evidence="1" type="ORF">FRY97_17600</name>
</gene>
<dbReference type="PANTHER" id="PTHR40037:SF1">
    <property type="entry name" value="PHOSPHOESTERASE SAOUHSC_00951-RELATED"/>
    <property type="match status" value="1"/>
</dbReference>
<organism evidence="1 2">
    <name type="scientific">Phaeodactylibacter luteus</name>
    <dbReference type="NCBI Taxonomy" id="1564516"/>
    <lineage>
        <taxon>Bacteria</taxon>
        <taxon>Pseudomonadati</taxon>
        <taxon>Bacteroidota</taxon>
        <taxon>Saprospiria</taxon>
        <taxon>Saprospirales</taxon>
        <taxon>Haliscomenobacteraceae</taxon>
        <taxon>Phaeodactylibacter</taxon>
    </lineage>
</organism>
<protein>
    <submittedName>
        <fullName evidence="1">2'-5' RNA ligase family protein</fullName>
    </submittedName>
</protein>
<evidence type="ECO:0000313" key="2">
    <source>
        <dbReference type="Proteomes" id="UP000321580"/>
    </source>
</evidence>